<proteinExistence type="inferred from homology"/>
<dbReference type="GO" id="GO:0051539">
    <property type="term" value="F:4 iron, 4 sulfur cluster binding"/>
    <property type="evidence" value="ECO:0007669"/>
    <property type="project" value="UniProtKB-UniRule"/>
</dbReference>
<comment type="caution">
    <text evidence="5">The sequence shown here is derived from an EMBL/GenBank/DDBJ whole genome shotgun (WGS) entry which is preliminary data.</text>
</comment>
<comment type="similarity">
    <text evidence="3">Belongs to the radical SAM superfamily. 7-carboxy-7-deazaguanine synthase family.</text>
</comment>
<protein>
    <recommendedName>
        <fullName evidence="3">7-carboxy-7-deazaguanine synthase</fullName>
        <shortName evidence="3">CDG synthase</shortName>
        <ecNumber evidence="3">4.3.99.3</ecNumber>
    </recommendedName>
    <alternativeName>
        <fullName evidence="3">Queuosine biosynthesis protein QueE</fullName>
    </alternativeName>
</protein>
<dbReference type="PANTHER" id="PTHR42836:SF1">
    <property type="entry name" value="7-CARBOXY-7-DEAZAGUANINE SYNTHASE"/>
    <property type="match status" value="1"/>
</dbReference>
<evidence type="ECO:0000313" key="6">
    <source>
        <dbReference type="Proteomes" id="UP000220102"/>
    </source>
</evidence>
<feature type="binding site" evidence="3">
    <location>
        <position position="87"/>
    </location>
    <ligand>
        <name>[4Fe-4S] cluster</name>
        <dbReference type="ChEBI" id="CHEBI:49883"/>
        <note>4Fe-4S-S-AdoMet</note>
    </ligand>
</feature>
<comment type="cofactor">
    <cofactor evidence="3">
        <name>S-adenosyl-L-methionine</name>
        <dbReference type="ChEBI" id="CHEBI:59789"/>
    </cofactor>
    <text evidence="3">Binds 1 S-adenosyl-L-methionine per subunit.</text>
</comment>
<feature type="binding site" evidence="3">
    <location>
        <begin position="43"/>
        <end position="45"/>
    </location>
    <ligand>
        <name>substrate</name>
    </ligand>
</feature>
<keyword evidence="6" id="KW-1185">Reference proteome</keyword>
<comment type="subunit">
    <text evidence="3">Homodimer.</text>
</comment>
<evidence type="ECO:0000256" key="1">
    <source>
        <dbReference type="ARBA" id="ARBA00022485"/>
    </source>
</evidence>
<dbReference type="UniPathway" id="UPA00391"/>
<evidence type="ECO:0000313" key="5">
    <source>
        <dbReference type="EMBL" id="PEN14245.1"/>
    </source>
</evidence>
<keyword evidence="3" id="KW-0408">Iron</keyword>
<feature type="compositionally biased region" description="Low complexity" evidence="4">
    <location>
        <begin position="1"/>
        <end position="17"/>
    </location>
</feature>
<comment type="catalytic activity">
    <reaction evidence="3">
        <text>6-carboxy-5,6,7,8-tetrahydropterin + H(+) = 7-carboxy-7-carbaguanine + NH4(+)</text>
        <dbReference type="Rhea" id="RHEA:27974"/>
        <dbReference type="ChEBI" id="CHEBI:15378"/>
        <dbReference type="ChEBI" id="CHEBI:28938"/>
        <dbReference type="ChEBI" id="CHEBI:61032"/>
        <dbReference type="ChEBI" id="CHEBI:61036"/>
        <dbReference type="EC" id="4.3.99.3"/>
    </reaction>
</comment>
<dbReference type="Gene3D" id="3.20.20.70">
    <property type="entry name" value="Aldolase class I"/>
    <property type="match status" value="1"/>
</dbReference>
<dbReference type="InterPro" id="IPR024924">
    <property type="entry name" value="7-CO-7-deazaguanine_synth-like"/>
</dbReference>
<keyword evidence="3" id="KW-0411">Iron-sulfur</keyword>
<dbReference type="EC" id="4.3.99.3" evidence="3"/>
<keyword evidence="1 3" id="KW-0004">4Fe-4S</keyword>
<dbReference type="Proteomes" id="UP000220102">
    <property type="component" value="Unassembled WGS sequence"/>
</dbReference>
<dbReference type="GO" id="GO:0000287">
    <property type="term" value="F:magnesium ion binding"/>
    <property type="evidence" value="ECO:0007669"/>
    <property type="project" value="UniProtKB-UniRule"/>
</dbReference>
<dbReference type="PANTHER" id="PTHR42836">
    <property type="entry name" value="7-CARBOXY-7-DEAZAGUANINE SYNTHASE"/>
    <property type="match status" value="1"/>
</dbReference>
<comment type="cofactor">
    <cofactor evidence="3">
        <name>[4Fe-4S] cluster</name>
        <dbReference type="ChEBI" id="CHEBI:49883"/>
    </cofactor>
    <text evidence="3">Binds 1 [4Fe-4S] cluster. The cluster is coordinated with 3 cysteines and an exchangeable S-adenosyl-L-methionine.</text>
</comment>
<dbReference type="GO" id="GO:0008616">
    <property type="term" value="P:tRNA queuosine(34) biosynthetic process"/>
    <property type="evidence" value="ECO:0007669"/>
    <property type="project" value="UniProtKB-UniRule"/>
</dbReference>
<keyword evidence="3" id="KW-0671">Queuosine biosynthesis</keyword>
<dbReference type="OrthoDB" id="9792276at2"/>
<feature type="binding site" evidence="3">
    <location>
        <position position="62"/>
    </location>
    <ligand>
        <name>[4Fe-4S] cluster</name>
        <dbReference type="ChEBI" id="CHEBI:49883"/>
        <note>4Fe-4S-S-AdoMet</note>
    </ligand>
</feature>
<feature type="region of interest" description="Disordered" evidence="4">
    <location>
        <begin position="1"/>
        <end position="31"/>
    </location>
</feature>
<dbReference type="PIRSF" id="PIRSF000370">
    <property type="entry name" value="QueE"/>
    <property type="match status" value="1"/>
</dbReference>
<feature type="binding site" evidence="3">
    <location>
        <position position="89"/>
    </location>
    <ligand>
        <name>Mg(2+)</name>
        <dbReference type="ChEBI" id="CHEBI:18420"/>
    </ligand>
</feature>
<comment type="function">
    <text evidence="3">Catalyzes the complex heterocyclic radical-mediated conversion of 6-carboxy-5,6,7,8-tetrahydropterin (CPH4) to 7-carboxy-7-deazaguanine (CDG), a step common to the biosynthetic pathways of all 7-deazapurine-containing compounds.</text>
</comment>
<evidence type="ECO:0000256" key="4">
    <source>
        <dbReference type="SAM" id="MobiDB-lite"/>
    </source>
</evidence>
<comment type="pathway">
    <text evidence="3">Purine metabolism; 7-cyano-7-deazaguanine biosynthesis.</text>
</comment>
<evidence type="ECO:0000256" key="2">
    <source>
        <dbReference type="ARBA" id="ARBA00023239"/>
    </source>
</evidence>
<gene>
    <name evidence="3" type="primary">queE</name>
    <name evidence="5" type="ORF">CRI94_04185</name>
</gene>
<feature type="binding site" evidence="3">
    <location>
        <position position="121"/>
    </location>
    <ligand>
        <name>substrate</name>
    </ligand>
</feature>
<feature type="binding site" evidence="3">
    <location>
        <begin position="175"/>
        <end position="177"/>
    </location>
    <ligand>
        <name>S-adenosyl-L-methionine</name>
        <dbReference type="ChEBI" id="CHEBI:59789"/>
    </ligand>
</feature>
<feature type="binding site" evidence="3">
    <location>
        <begin position="226"/>
        <end position="229"/>
    </location>
    <ligand>
        <name>S-adenosyl-L-methionine</name>
        <dbReference type="ChEBI" id="CHEBI:59789"/>
    </ligand>
</feature>
<keyword evidence="3" id="KW-0479">Metal-binding</keyword>
<evidence type="ECO:0000256" key="3">
    <source>
        <dbReference type="HAMAP-Rule" id="MF_00917"/>
    </source>
</evidence>
<dbReference type="AlphaFoldDB" id="A0A2A8CZY1"/>
<name>A0A2A8CZY1_9BACT</name>
<feature type="binding site" evidence="3">
    <location>
        <position position="123"/>
    </location>
    <ligand>
        <name>S-adenosyl-L-methionine</name>
        <dbReference type="ChEBI" id="CHEBI:59789"/>
    </ligand>
</feature>
<accession>A0A2A8CZY1</accession>
<reference evidence="5 6" key="1">
    <citation type="submission" date="2017-10" db="EMBL/GenBank/DDBJ databases">
        <title>Draft genome of Longibacter Salinarum.</title>
        <authorList>
            <person name="Goh K.M."/>
            <person name="Shamsir M.S."/>
            <person name="Lim S.W."/>
        </authorList>
    </citation>
    <scope>NUCLEOTIDE SEQUENCE [LARGE SCALE GENOMIC DNA]</scope>
    <source>
        <strain evidence="5 6">KCTC 52045</strain>
    </source>
</reference>
<comment type="caution">
    <text evidence="3">Lacks conserved residue(s) required for the propagation of feature annotation.</text>
</comment>
<organism evidence="5 6">
    <name type="scientific">Longibacter salinarum</name>
    <dbReference type="NCBI Taxonomy" id="1850348"/>
    <lineage>
        <taxon>Bacteria</taxon>
        <taxon>Pseudomonadati</taxon>
        <taxon>Rhodothermota</taxon>
        <taxon>Rhodothermia</taxon>
        <taxon>Rhodothermales</taxon>
        <taxon>Salisaetaceae</taxon>
        <taxon>Longibacter</taxon>
    </lineage>
</organism>
<keyword evidence="3" id="KW-0949">S-adenosyl-L-methionine</keyword>
<dbReference type="GO" id="GO:0016840">
    <property type="term" value="F:carbon-nitrogen lyase activity"/>
    <property type="evidence" value="ECO:0007669"/>
    <property type="project" value="UniProtKB-UniRule"/>
</dbReference>
<feature type="binding site" evidence="3">
    <location>
        <position position="83"/>
    </location>
    <ligand>
        <name>[4Fe-4S] cluster</name>
        <dbReference type="ChEBI" id="CHEBI:49883"/>
        <note>4Fe-4S-S-AdoMet</note>
    </ligand>
</feature>
<dbReference type="GO" id="GO:1904047">
    <property type="term" value="F:S-adenosyl-L-methionine binding"/>
    <property type="evidence" value="ECO:0007669"/>
    <property type="project" value="UniProtKB-UniRule"/>
</dbReference>
<sequence length="263" mass="29433">MIDSPSSDGSRPSSPASLDERHPNSSSGSQDPVYRVKEIFRTVQGEGFWAGRPAVFVRMVGCNMWTGYEEDRARDAERTGADCPTWCDTDFTKEGSESLEAAEVVDRMKTTGGPIDFCVVTGGEPFLQLDATLVRAMQDAGYEVACETNGTIKIEETFWDDKEQRVVMPDWIVCSPKLPEDELVLERFDELKLVVPDYHPDAYGDFAERATRHEIGPGLRRLLWLQPEDGPRLEEAKDSAINLALQHPAWRVSVQTHKVLGVE</sequence>
<dbReference type="InterPro" id="IPR013785">
    <property type="entry name" value="Aldolase_TIM"/>
</dbReference>
<dbReference type="RefSeq" id="WP_098074425.1">
    <property type="nucleotide sequence ID" value="NZ_PDEQ01000002.1"/>
</dbReference>
<feature type="binding site" evidence="3">
    <location>
        <begin position="86"/>
        <end position="88"/>
    </location>
    <ligand>
        <name>S-adenosyl-L-methionine</name>
        <dbReference type="ChEBI" id="CHEBI:59789"/>
    </ligand>
</feature>
<dbReference type="HAMAP" id="MF_00917">
    <property type="entry name" value="QueE"/>
    <property type="match status" value="1"/>
</dbReference>
<feature type="binding site" evidence="3">
    <location>
        <position position="58"/>
    </location>
    <ligand>
        <name>substrate</name>
    </ligand>
</feature>
<comment type="cofactor">
    <cofactor evidence="3">
        <name>Mg(2+)</name>
        <dbReference type="ChEBI" id="CHEBI:18420"/>
    </cofactor>
</comment>
<keyword evidence="2 3" id="KW-0456">Lyase</keyword>
<keyword evidence="3" id="KW-0460">Magnesium</keyword>
<dbReference type="EMBL" id="PDEQ01000002">
    <property type="protein sequence ID" value="PEN14245.1"/>
    <property type="molecule type" value="Genomic_DNA"/>
</dbReference>